<feature type="transmembrane region" description="Helical" evidence="1">
    <location>
        <begin position="111"/>
        <end position="130"/>
    </location>
</feature>
<dbReference type="InterPro" id="IPR025315">
    <property type="entry name" value="DUF4220"/>
</dbReference>
<feature type="domain" description="DUF4220" evidence="2">
    <location>
        <begin position="82"/>
        <end position="388"/>
    </location>
</feature>
<evidence type="ECO:0000313" key="3">
    <source>
        <dbReference type="EMBL" id="VAH96352.1"/>
    </source>
</evidence>
<dbReference type="Pfam" id="PF04578">
    <property type="entry name" value="DUF594"/>
    <property type="match status" value="1"/>
</dbReference>
<keyword evidence="1" id="KW-0472">Membrane</keyword>
<dbReference type="Proteomes" id="UP000324705">
    <property type="component" value="Chromosome 4A"/>
</dbReference>
<name>A0A9R0SJT5_TRITD</name>
<keyword evidence="1" id="KW-0812">Transmembrane</keyword>
<sequence length="652" mass="74636">MPQEDREILQRIVVSKRPYVYSKARASMRGGNHLAMKSLVQLFNEWEIQLLVLFSFTLQFFLFFAGGLRRRIRNCVLRSSIWLAYLGADLVAAYVLGLITRQEVSTHHLFFLWAPFLLIHLGGQDTITAFAIEDNSLWRRHLLNLVVQVSLTLYIFWKSFDGGPNMQLLAPSILLFVTGTIKYGERTWALWCGSLTNIRDSDGHASVSELRFATSSDPVMFALVSTNAMRCFFTGLRLPTDFWHIGNLRPDFSTKLFWIMEIELSVMFDDIYTKALVLRTWGCTILRCISHLSFLAAFVLFFYVVRNKERRQYNFVDTAITYGLFFGGFSLEVSSVCIIMRSPGTWAWLWKKTRNCSFLGSVVKWCIRTRCPRKRWSNSMGQYNILDYLGQSRKLVNMFFRTGEQKLWISKLLDTKFVQVDEQIMRCVVRRIAQYRHRQEGSPQAGQLENLGPFLQKIVKRHHSGFDCPSIIGLHLFTEILLSRYVRTGTAMDSESSDASVRVCRMISQYMLYLLLTHPKMLPTISSDSGVDQLVASLYVIFGADNDMMVQAVSALAFIDMPEPPGECAEAHLLELQEAWVGVLLHAASKSRPEMHATLLAKGGELLTFIWLLMAHYELGDVQGRPIEMTADAPTVRRHYAFCFPPQPQASS</sequence>
<evidence type="ECO:0000313" key="4">
    <source>
        <dbReference type="Proteomes" id="UP000324705"/>
    </source>
</evidence>
<dbReference type="AlphaFoldDB" id="A0A9R0SJT5"/>
<organism evidence="3 4">
    <name type="scientific">Triticum turgidum subsp. durum</name>
    <name type="common">Durum wheat</name>
    <name type="synonym">Triticum durum</name>
    <dbReference type="NCBI Taxonomy" id="4567"/>
    <lineage>
        <taxon>Eukaryota</taxon>
        <taxon>Viridiplantae</taxon>
        <taxon>Streptophyta</taxon>
        <taxon>Embryophyta</taxon>
        <taxon>Tracheophyta</taxon>
        <taxon>Spermatophyta</taxon>
        <taxon>Magnoliopsida</taxon>
        <taxon>Liliopsida</taxon>
        <taxon>Poales</taxon>
        <taxon>Poaceae</taxon>
        <taxon>BOP clade</taxon>
        <taxon>Pooideae</taxon>
        <taxon>Triticodae</taxon>
        <taxon>Triticeae</taxon>
        <taxon>Triticinae</taxon>
        <taxon>Triticum</taxon>
    </lineage>
</organism>
<gene>
    <name evidence="3" type="ORF">TRITD_4Av1G207150</name>
</gene>
<feature type="transmembrane region" description="Helical" evidence="1">
    <location>
        <begin position="284"/>
        <end position="305"/>
    </location>
</feature>
<feature type="transmembrane region" description="Helical" evidence="1">
    <location>
        <begin position="80"/>
        <end position="99"/>
    </location>
</feature>
<dbReference type="PANTHER" id="PTHR31325">
    <property type="entry name" value="OS01G0798800 PROTEIN-RELATED"/>
    <property type="match status" value="1"/>
</dbReference>
<evidence type="ECO:0000256" key="1">
    <source>
        <dbReference type="SAM" id="Phobius"/>
    </source>
</evidence>
<keyword evidence="4" id="KW-1185">Reference proteome</keyword>
<accession>A0A9R0SJT5</accession>
<protein>
    <recommendedName>
        <fullName evidence="2">DUF4220 domain-containing protein</fullName>
    </recommendedName>
</protein>
<evidence type="ECO:0000259" key="2">
    <source>
        <dbReference type="Pfam" id="PF13968"/>
    </source>
</evidence>
<dbReference type="InterPro" id="IPR007658">
    <property type="entry name" value="DUF594"/>
</dbReference>
<dbReference type="EMBL" id="LT934117">
    <property type="protein sequence ID" value="VAH96352.1"/>
    <property type="molecule type" value="Genomic_DNA"/>
</dbReference>
<reference evidence="3 4" key="1">
    <citation type="submission" date="2017-09" db="EMBL/GenBank/DDBJ databases">
        <authorList>
            <consortium name="International Durum Wheat Genome Sequencing Consortium (IDWGSC)"/>
            <person name="Milanesi L."/>
        </authorList>
    </citation>
    <scope>NUCLEOTIDE SEQUENCE [LARGE SCALE GENOMIC DNA]</scope>
    <source>
        <strain evidence="4">cv. Svevo</strain>
    </source>
</reference>
<feature type="transmembrane region" description="Helical" evidence="1">
    <location>
        <begin position="48"/>
        <end position="68"/>
    </location>
</feature>
<proteinExistence type="predicted"/>
<keyword evidence="1" id="KW-1133">Transmembrane helix</keyword>
<dbReference type="Pfam" id="PF13968">
    <property type="entry name" value="DUF4220"/>
    <property type="match status" value="1"/>
</dbReference>
<dbReference type="Gramene" id="TRITD4Av1G207150.1">
    <property type="protein sequence ID" value="TRITD4Av1G207150.1"/>
    <property type="gene ID" value="TRITD4Av1G207150"/>
</dbReference>